<dbReference type="AlphaFoldDB" id="A0A4R1L2X4"/>
<evidence type="ECO:0000256" key="1">
    <source>
        <dbReference type="SAM" id="Phobius"/>
    </source>
</evidence>
<evidence type="ECO:0000313" key="2">
    <source>
        <dbReference type="EMBL" id="TCK71253.1"/>
    </source>
</evidence>
<dbReference type="RefSeq" id="WP_132299872.1">
    <property type="nucleotide sequence ID" value="NZ_CP170642.1"/>
</dbReference>
<dbReference type="Proteomes" id="UP000295496">
    <property type="component" value="Unassembled WGS sequence"/>
</dbReference>
<keyword evidence="1" id="KW-0472">Membrane</keyword>
<reference evidence="2 3" key="1">
    <citation type="submission" date="2019-03" db="EMBL/GenBank/DDBJ databases">
        <title>Genomic Encyclopedia of Type Strains, Phase IV (KMG-IV): sequencing the most valuable type-strain genomes for metagenomic binning, comparative biology and taxonomic classification.</title>
        <authorList>
            <person name="Goeker M."/>
        </authorList>
    </citation>
    <scope>NUCLEOTIDE SEQUENCE [LARGE SCALE GENOMIC DNA]</scope>
    <source>
        <strain evidence="2 3">DSM 10053</strain>
    </source>
</reference>
<organism evidence="2 3">
    <name type="scientific">Lonepinella koalarum</name>
    <dbReference type="NCBI Taxonomy" id="53417"/>
    <lineage>
        <taxon>Bacteria</taxon>
        <taxon>Pseudomonadati</taxon>
        <taxon>Pseudomonadota</taxon>
        <taxon>Gammaproteobacteria</taxon>
        <taxon>Pasteurellales</taxon>
        <taxon>Pasteurellaceae</taxon>
        <taxon>Lonepinella</taxon>
    </lineage>
</organism>
<gene>
    <name evidence="2" type="ORF">EV692_0321</name>
</gene>
<comment type="caution">
    <text evidence="2">The sequence shown here is derived from an EMBL/GenBank/DDBJ whole genome shotgun (WGS) entry which is preliminary data.</text>
</comment>
<feature type="transmembrane region" description="Helical" evidence="1">
    <location>
        <begin position="82"/>
        <end position="103"/>
    </location>
</feature>
<dbReference type="EMBL" id="SMGJ01000001">
    <property type="protein sequence ID" value="TCK71253.1"/>
    <property type="molecule type" value="Genomic_DNA"/>
</dbReference>
<feature type="transmembrane region" description="Helical" evidence="1">
    <location>
        <begin position="12"/>
        <end position="38"/>
    </location>
</feature>
<protein>
    <submittedName>
        <fullName evidence="2">Uncharacterized protein</fullName>
    </submittedName>
</protein>
<keyword evidence="1" id="KW-0812">Transmembrane</keyword>
<feature type="transmembrane region" description="Helical" evidence="1">
    <location>
        <begin position="50"/>
        <end position="70"/>
    </location>
</feature>
<dbReference type="Pfam" id="PF17364">
    <property type="entry name" value="DUF5389"/>
    <property type="match status" value="1"/>
</dbReference>
<keyword evidence="3" id="KW-1185">Reference proteome</keyword>
<sequence length="104" mass="11894">MENKSLPDGFSGFSWLLAGFCLPILFWPLSLLLSPAIFDNPELDYFNRTFISFSMWLYPFVLAIMARILFKLNQRHPNLAKKALIASAVIFWCVVGYVVIVGFN</sequence>
<dbReference type="InterPro" id="IPR035333">
    <property type="entry name" value="DUF5389"/>
</dbReference>
<name>A0A4R1L2X4_9PAST</name>
<keyword evidence="1" id="KW-1133">Transmembrane helix</keyword>
<accession>A0A4R1L2X4</accession>
<evidence type="ECO:0000313" key="3">
    <source>
        <dbReference type="Proteomes" id="UP000295496"/>
    </source>
</evidence>
<proteinExistence type="predicted"/>